<dbReference type="GO" id="GO:0005524">
    <property type="term" value="F:ATP binding"/>
    <property type="evidence" value="ECO:0007669"/>
    <property type="project" value="UniProtKB-KW"/>
</dbReference>
<name>A0A7J6EW80_CANSA</name>
<dbReference type="GO" id="GO:0000055">
    <property type="term" value="P:ribosomal large subunit export from nucleus"/>
    <property type="evidence" value="ECO:0007669"/>
    <property type="project" value="TreeGrafter"/>
</dbReference>
<dbReference type="Proteomes" id="UP000583929">
    <property type="component" value="Unassembled WGS sequence"/>
</dbReference>
<evidence type="ECO:0000256" key="2">
    <source>
        <dbReference type="ARBA" id="ARBA00022840"/>
    </source>
</evidence>
<dbReference type="GO" id="GO:0000027">
    <property type="term" value="P:ribosomal large subunit assembly"/>
    <property type="evidence" value="ECO:0007669"/>
    <property type="project" value="TreeGrafter"/>
</dbReference>
<keyword evidence="2" id="KW-0067">ATP-binding</keyword>
<keyword evidence="1" id="KW-0547">Nucleotide-binding</keyword>
<evidence type="ECO:0000313" key="4">
    <source>
        <dbReference type="Proteomes" id="UP000583929"/>
    </source>
</evidence>
<proteinExistence type="predicted"/>
<dbReference type="GO" id="GO:0005634">
    <property type="term" value="C:nucleus"/>
    <property type="evidence" value="ECO:0007669"/>
    <property type="project" value="TreeGrafter"/>
</dbReference>
<evidence type="ECO:0000256" key="1">
    <source>
        <dbReference type="ARBA" id="ARBA00022741"/>
    </source>
</evidence>
<dbReference type="GO" id="GO:0030687">
    <property type="term" value="C:preribosome, large subunit precursor"/>
    <property type="evidence" value="ECO:0007669"/>
    <property type="project" value="TreeGrafter"/>
</dbReference>
<accession>A0A7J6EW80</accession>
<reference evidence="3 4" key="1">
    <citation type="journal article" date="2020" name="bioRxiv">
        <title>Sequence and annotation of 42 cannabis genomes reveals extensive copy number variation in cannabinoid synthesis and pathogen resistance genes.</title>
        <authorList>
            <person name="Mckernan K.J."/>
            <person name="Helbert Y."/>
            <person name="Kane L.T."/>
            <person name="Ebling H."/>
            <person name="Zhang L."/>
            <person name="Liu B."/>
            <person name="Eaton Z."/>
            <person name="Mclaughlin S."/>
            <person name="Kingan S."/>
            <person name="Baybayan P."/>
            <person name="Concepcion G."/>
            <person name="Jordan M."/>
            <person name="Riva A."/>
            <person name="Barbazuk W."/>
            <person name="Harkins T."/>
        </authorList>
    </citation>
    <scope>NUCLEOTIDE SEQUENCE [LARGE SCALE GENOMIC DNA]</scope>
    <source>
        <strain evidence="4">cv. Jamaican Lion 4</strain>
        <tissue evidence="3">Leaf</tissue>
    </source>
</reference>
<dbReference type="AlphaFoldDB" id="A0A7J6EW80"/>
<keyword evidence="4" id="KW-1185">Reference proteome</keyword>
<dbReference type="EMBL" id="JAATIQ010000308">
    <property type="protein sequence ID" value="KAF4362681.1"/>
    <property type="molecule type" value="Genomic_DNA"/>
</dbReference>
<protein>
    <submittedName>
        <fullName evidence="3">Uncharacterized protein</fullName>
    </submittedName>
</protein>
<comment type="caution">
    <text evidence="3">The sequence shown here is derived from an EMBL/GenBank/DDBJ whole genome shotgun (WGS) entry which is preliminary data.</text>
</comment>
<gene>
    <name evidence="3" type="ORF">G4B88_028734</name>
</gene>
<organism evidence="3 4">
    <name type="scientific">Cannabis sativa</name>
    <name type="common">Hemp</name>
    <name type="synonym">Marijuana</name>
    <dbReference type="NCBI Taxonomy" id="3483"/>
    <lineage>
        <taxon>Eukaryota</taxon>
        <taxon>Viridiplantae</taxon>
        <taxon>Streptophyta</taxon>
        <taxon>Embryophyta</taxon>
        <taxon>Tracheophyta</taxon>
        <taxon>Spermatophyta</taxon>
        <taxon>Magnoliopsida</taxon>
        <taxon>eudicotyledons</taxon>
        <taxon>Gunneridae</taxon>
        <taxon>Pentapetalae</taxon>
        <taxon>rosids</taxon>
        <taxon>fabids</taxon>
        <taxon>Rosales</taxon>
        <taxon>Cannabaceae</taxon>
        <taxon>Cannabis</taxon>
    </lineage>
</organism>
<dbReference type="PANTHER" id="PTHR48103:SF2">
    <property type="entry name" value="MIDASIN"/>
    <property type="match status" value="1"/>
</dbReference>
<sequence>MVEADMGLRARSRIRRIRLHKRLSKPPYSDALEFTDILLCEAFHGLGLLSKNKLLHLSSRSLWQILKNDSPWSHVMRQTTSTKANNLITTNISITLHINERTRCLSPVVVGPCHNCSLKNRWMAIKIDGAAPVIIDTLDGSGFRSVADALMIMFKIVGAPPMSGNGVAAAVATIDASPPIITLCRLPLPNRSASNLNMIMLMSGAYQISDEDRFLSFIDSYTIGTRIVRGLEGSLLCNLDARLAPEHLLRLCLEHKQKFVPSHKAACRYNFYKDSNALEMSKMVKLLQLLQERLYSLLKEWEDHHELRKILNVILALMNGFF</sequence>
<dbReference type="PANTHER" id="PTHR48103">
    <property type="entry name" value="MIDASIN-RELATED"/>
    <property type="match status" value="1"/>
</dbReference>
<evidence type="ECO:0000313" key="3">
    <source>
        <dbReference type="EMBL" id="KAF4362681.1"/>
    </source>
</evidence>